<keyword evidence="8" id="KW-1185">Reference proteome</keyword>
<feature type="transmembrane region" description="Helical" evidence="5">
    <location>
        <begin position="302"/>
        <end position="324"/>
    </location>
</feature>
<keyword evidence="1 5" id="KW-0812">Transmembrane</keyword>
<feature type="transmembrane region" description="Helical" evidence="5">
    <location>
        <begin position="77"/>
        <end position="95"/>
    </location>
</feature>
<evidence type="ECO:0000256" key="2">
    <source>
        <dbReference type="ARBA" id="ARBA00022989"/>
    </source>
</evidence>
<reference evidence="7 8" key="1">
    <citation type="submission" date="2018-01" db="EMBL/GenBank/DDBJ databases">
        <title>Genomic Sequence of Chromobacterium MWU13-2610 from wild cranberry bogs within the Cape Cod National Seashore.</title>
        <authorList>
            <person name="O'Hara-Hanley K."/>
            <person name="Soby S."/>
            <person name="Harrison A."/>
        </authorList>
    </citation>
    <scope>NUCLEOTIDE SEQUENCE [LARGE SCALE GENOMIC DNA]</scope>
    <source>
        <strain evidence="7 8">MWU13-2610</strain>
    </source>
</reference>
<dbReference type="PANTHER" id="PTHR23534">
    <property type="entry name" value="MFS PERMEASE"/>
    <property type="match status" value="1"/>
</dbReference>
<dbReference type="SUPFAM" id="SSF103473">
    <property type="entry name" value="MFS general substrate transporter"/>
    <property type="match status" value="1"/>
</dbReference>
<feature type="transmembrane region" description="Helical" evidence="5">
    <location>
        <begin position="336"/>
        <end position="360"/>
    </location>
</feature>
<feature type="domain" description="Major facilitator superfamily (MFS) profile" evidence="6">
    <location>
        <begin position="201"/>
        <end position="427"/>
    </location>
</feature>
<accession>A0A2K4MIB5</accession>
<dbReference type="Gene3D" id="1.20.1250.20">
    <property type="entry name" value="MFS general substrate transporter like domains"/>
    <property type="match status" value="1"/>
</dbReference>
<dbReference type="InterPro" id="IPR011701">
    <property type="entry name" value="MFS"/>
</dbReference>
<feature type="transmembrane region" description="Helical" evidence="5">
    <location>
        <begin position="165"/>
        <end position="186"/>
    </location>
</feature>
<gene>
    <name evidence="7" type="ORF">C2134_19980</name>
</gene>
<dbReference type="InterPro" id="IPR036259">
    <property type="entry name" value="MFS_trans_sf"/>
</dbReference>
<comment type="caution">
    <text evidence="7">The sequence shown here is derived from an EMBL/GenBank/DDBJ whole genome shotgun (WGS) entry which is preliminary data.</text>
</comment>
<dbReference type="EMBL" id="PPTF01000098">
    <property type="protein sequence ID" value="POA96826.1"/>
    <property type="molecule type" value="Genomic_DNA"/>
</dbReference>
<dbReference type="Pfam" id="PF07690">
    <property type="entry name" value="MFS_1"/>
    <property type="match status" value="1"/>
</dbReference>
<feature type="transmembrane region" description="Helical" evidence="5">
    <location>
        <begin position="107"/>
        <end position="127"/>
    </location>
</feature>
<evidence type="ECO:0000313" key="8">
    <source>
        <dbReference type="Proteomes" id="UP000236416"/>
    </source>
</evidence>
<feature type="compositionally biased region" description="Basic residues" evidence="4">
    <location>
        <begin position="15"/>
        <end position="24"/>
    </location>
</feature>
<feature type="transmembrane region" description="Helical" evidence="5">
    <location>
        <begin position="242"/>
        <end position="260"/>
    </location>
</feature>
<name>A0A2K4MIB5_9NEIS</name>
<dbReference type="GO" id="GO:0022857">
    <property type="term" value="F:transmembrane transporter activity"/>
    <property type="evidence" value="ECO:0007669"/>
    <property type="project" value="InterPro"/>
</dbReference>
<dbReference type="PROSITE" id="PS50850">
    <property type="entry name" value="MFS"/>
    <property type="match status" value="1"/>
</dbReference>
<keyword evidence="3 5" id="KW-0472">Membrane</keyword>
<evidence type="ECO:0000259" key="6">
    <source>
        <dbReference type="PROSITE" id="PS50850"/>
    </source>
</evidence>
<dbReference type="InterPro" id="IPR020846">
    <property type="entry name" value="MFS_dom"/>
</dbReference>
<evidence type="ECO:0000313" key="7">
    <source>
        <dbReference type="EMBL" id="POA96826.1"/>
    </source>
</evidence>
<proteinExistence type="predicted"/>
<dbReference type="PANTHER" id="PTHR23534:SF1">
    <property type="entry name" value="MAJOR FACILITATOR SUPERFAMILY PROTEIN"/>
    <property type="match status" value="1"/>
</dbReference>
<evidence type="ECO:0000256" key="5">
    <source>
        <dbReference type="SAM" id="Phobius"/>
    </source>
</evidence>
<feature type="transmembrane region" description="Helical" evidence="5">
    <location>
        <begin position="133"/>
        <end position="153"/>
    </location>
</feature>
<keyword evidence="2 5" id="KW-1133">Transmembrane helix</keyword>
<feature type="transmembrane region" description="Helical" evidence="5">
    <location>
        <begin position="198"/>
        <end position="221"/>
    </location>
</feature>
<feature type="transmembrane region" description="Helical" evidence="5">
    <location>
        <begin position="397"/>
        <end position="415"/>
    </location>
</feature>
<evidence type="ECO:0000256" key="1">
    <source>
        <dbReference type="ARBA" id="ARBA00022692"/>
    </source>
</evidence>
<dbReference type="AlphaFoldDB" id="A0A2K4MIB5"/>
<sequence length="427" mass="44338">MVRGGAGRAAGAMGRFHHRRGAAPRHRLKRMSFMEKPSRDILVLALGQALTSTVVSLLTSVSSLSGAYLAPERSLSTLPVTATVLGALLMIYPASMLMGRMGRRSGFMFKAGIGVLGGVVCCLGLWAQSFATLILGAFLLGIFSSFGQYYRFAAIDAARTPEERTSAVSIVTGAGVAGGVTGPFLGGQFAGALSGVPYAGAFAALAAVCVLLALSQMWLSTGLGKHADAPGASGRLDLRSDFAKASALCAIGFAVMTLVMNATPISLQMCGFGVQMSAQVLQVHFALMYLPSLFNPTLVRWFGLRGLVAAGIAISAAGCLMTLLPTQSYAVYMAELALSGIGWNFIFNGGTLLLANTYPASLRVKAQGINSLVVYSANVLASFGAGAFMAFYGWQVVNAVCLPLLAVAALVLRSGQESARKAYSRGA</sequence>
<protein>
    <submittedName>
        <fullName evidence="7">MFS transporter</fullName>
    </submittedName>
</protein>
<feature type="transmembrane region" description="Helical" evidence="5">
    <location>
        <begin position="372"/>
        <end position="391"/>
    </location>
</feature>
<dbReference type="Proteomes" id="UP000236416">
    <property type="component" value="Unassembled WGS sequence"/>
</dbReference>
<feature type="region of interest" description="Disordered" evidence="4">
    <location>
        <begin position="1"/>
        <end position="24"/>
    </location>
</feature>
<evidence type="ECO:0000256" key="4">
    <source>
        <dbReference type="SAM" id="MobiDB-lite"/>
    </source>
</evidence>
<organism evidence="7 8">
    <name type="scientific">Chromobacterium sinusclupearum</name>
    <dbReference type="NCBI Taxonomy" id="2077146"/>
    <lineage>
        <taxon>Bacteria</taxon>
        <taxon>Pseudomonadati</taxon>
        <taxon>Pseudomonadota</taxon>
        <taxon>Betaproteobacteria</taxon>
        <taxon>Neisseriales</taxon>
        <taxon>Chromobacteriaceae</taxon>
        <taxon>Chromobacterium</taxon>
    </lineage>
</organism>
<evidence type="ECO:0000256" key="3">
    <source>
        <dbReference type="ARBA" id="ARBA00023136"/>
    </source>
</evidence>